<keyword evidence="13 18" id="KW-0460">Magnesium</keyword>
<comment type="similarity">
    <text evidence="4">In the C-terminal section; belongs to the PEP-utilizing enzyme family.</text>
</comment>
<reference evidence="22 23" key="1">
    <citation type="submission" date="2018-05" db="EMBL/GenBank/DDBJ databases">
        <title>Genomic Encyclopedia of Type Strains, Phase IV (KMG-IV): sequencing the most valuable type-strain genomes for metagenomic binning, comparative biology and taxonomic classification.</title>
        <authorList>
            <person name="Goeker M."/>
        </authorList>
    </citation>
    <scope>NUCLEOTIDE SEQUENCE [LARGE SCALE GENOMIC DNA]</scope>
    <source>
        <strain evidence="22 23">DSM 22440</strain>
    </source>
</reference>
<evidence type="ECO:0000256" key="10">
    <source>
        <dbReference type="ARBA" id="ARBA00022741"/>
    </source>
</evidence>
<comment type="caution">
    <text evidence="22">The sequence shown here is derived from an EMBL/GenBank/DDBJ whole genome shotgun (WGS) entry which is preliminary data.</text>
</comment>
<dbReference type="InterPro" id="IPR015793">
    <property type="entry name" value="Pyrv_Knase_brl"/>
</dbReference>
<evidence type="ECO:0000256" key="16">
    <source>
        <dbReference type="ARBA" id="ARBA00023317"/>
    </source>
</evidence>
<evidence type="ECO:0000256" key="11">
    <source>
        <dbReference type="ARBA" id="ARBA00022777"/>
    </source>
</evidence>
<feature type="domain" description="Pyruvate kinase C-terminal" evidence="21">
    <location>
        <begin position="359"/>
        <end position="472"/>
    </location>
</feature>
<dbReference type="InterPro" id="IPR040442">
    <property type="entry name" value="Pyrv_kinase-like_dom_sf"/>
</dbReference>
<dbReference type="GO" id="GO:0006950">
    <property type="term" value="P:response to stress"/>
    <property type="evidence" value="ECO:0007669"/>
    <property type="project" value="UniProtKB-ARBA"/>
</dbReference>
<protein>
    <recommendedName>
        <fullName evidence="7 17">Pyruvate kinase</fullName>
        <ecNumber evidence="6 17">2.7.1.40</ecNumber>
    </recommendedName>
</protein>
<evidence type="ECO:0000256" key="13">
    <source>
        <dbReference type="ARBA" id="ARBA00022842"/>
    </source>
</evidence>
<dbReference type="GO" id="GO:0000287">
    <property type="term" value="F:magnesium ion binding"/>
    <property type="evidence" value="ECO:0007669"/>
    <property type="project" value="UniProtKB-UniRule"/>
</dbReference>
<dbReference type="GO" id="GO:0004743">
    <property type="term" value="F:pyruvate kinase activity"/>
    <property type="evidence" value="ECO:0007669"/>
    <property type="project" value="UniProtKB-UniRule"/>
</dbReference>
<evidence type="ECO:0000256" key="14">
    <source>
        <dbReference type="ARBA" id="ARBA00022958"/>
    </source>
</evidence>
<dbReference type="FunFam" id="2.40.33.10:FF:000001">
    <property type="entry name" value="Pyruvate kinase"/>
    <property type="match status" value="1"/>
</dbReference>
<dbReference type="Gene3D" id="3.40.1380.20">
    <property type="entry name" value="Pyruvate kinase, C-terminal domain"/>
    <property type="match status" value="1"/>
</dbReference>
<organism evidence="22 23">
    <name type="scientific">Streptohalobacillus salinus</name>
    <dbReference type="NCBI Taxonomy" id="621096"/>
    <lineage>
        <taxon>Bacteria</taxon>
        <taxon>Bacillati</taxon>
        <taxon>Bacillota</taxon>
        <taxon>Bacilli</taxon>
        <taxon>Bacillales</taxon>
        <taxon>Bacillaceae</taxon>
        <taxon>Streptohalobacillus</taxon>
    </lineage>
</organism>
<dbReference type="Gene3D" id="3.20.20.60">
    <property type="entry name" value="Phosphoenolpyruvate-binding domains"/>
    <property type="match status" value="1"/>
</dbReference>
<comment type="catalytic activity">
    <reaction evidence="18">
        <text>pyruvate + ATP = phosphoenolpyruvate + ADP + H(+)</text>
        <dbReference type="Rhea" id="RHEA:18157"/>
        <dbReference type="ChEBI" id="CHEBI:15361"/>
        <dbReference type="ChEBI" id="CHEBI:15378"/>
        <dbReference type="ChEBI" id="CHEBI:30616"/>
        <dbReference type="ChEBI" id="CHEBI:58702"/>
        <dbReference type="ChEBI" id="CHEBI:456216"/>
        <dbReference type="EC" id="2.7.1.40"/>
    </reaction>
</comment>
<dbReference type="UniPathway" id="UPA00109">
    <property type="reaction ID" value="UER00188"/>
</dbReference>
<dbReference type="GO" id="GO:0016301">
    <property type="term" value="F:kinase activity"/>
    <property type="evidence" value="ECO:0007669"/>
    <property type="project" value="UniProtKB-KW"/>
</dbReference>
<dbReference type="SUPFAM" id="SSF51621">
    <property type="entry name" value="Phosphoenolpyruvate/pyruvate domain"/>
    <property type="match status" value="1"/>
</dbReference>
<evidence type="ECO:0000256" key="9">
    <source>
        <dbReference type="ARBA" id="ARBA00022723"/>
    </source>
</evidence>
<dbReference type="Pfam" id="PF00224">
    <property type="entry name" value="PK"/>
    <property type="match status" value="1"/>
</dbReference>
<evidence type="ECO:0000256" key="12">
    <source>
        <dbReference type="ARBA" id="ARBA00022840"/>
    </source>
</evidence>
<dbReference type="InterPro" id="IPR018209">
    <property type="entry name" value="Pyrv_Knase_AS"/>
</dbReference>
<dbReference type="PRINTS" id="PR01050">
    <property type="entry name" value="PYRUVTKNASE"/>
</dbReference>
<dbReference type="NCBIfam" id="NF004978">
    <property type="entry name" value="PRK06354.1"/>
    <property type="match status" value="1"/>
</dbReference>
<evidence type="ECO:0000256" key="2">
    <source>
        <dbReference type="ARBA" id="ARBA00001958"/>
    </source>
</evidence>
<evidence type="ECO:0000256" key="4">
    <source>
        <dbReference type="ARBA" id="ARBA00006237"/>
    </source>
</evidence>
<dbReference type="SUPFAM" id="SSF50800">
    <property type="entry name" value="PK beta-barrel domain-like"/>
    <property type="match status" value="1"/>
</dbReference>
<dbReference type="Pfam" id="PF00391">
    <property type="entry name" value="PEP-utilizers"/>
    <property type="match status" value="1"/>
</dbReference>
<dbReference type="PROSITE" id="PS00110">
    <property type="entry name" value="PYRUVATE_KINASE"/>
    <property type="match status" value="1"/>
</dbReference>
<dbReference type="InterPro" id="IPR015806">
    <property type="entry name" value="Pyrv_Knase_insert_dom_sf"/>
</dbReference>
<dbReference type="InterPro" id="IPR036918">
    <property type="entry name" value="Pyrv_Knase_C_sf"/>
</dbReference>
<feature type="domain" description="PEP-utilising enzyme mobile" evidence="20">
    <location>
        <begin position="507"/>
        <end position="577"/>
    </location>
</feature>
<keyword evidence="10" id="KW-0547">Nucleotide-binding</keyword>
<comment type="similarity">
    <text evidence="5 18">Belongs to the pyruvate kinase family.</text>
</comment>
<dbReference type="InterPro" id="IPR015795">
    <property type="entry name" value="Pyrv_Knase_C"/>
</dbReference>
<comment type="cofactor">
    <cofactor evidence="2">
        <name>K(+)</name>
        <dbReference type="ChEBI" id="CHEBI:29103"/>
    </cofactor>
</comment>
<evidence type="ECO:0000256" key="1">
    <source>
        <dbReference type="ARBA" id="ARBA00001946"/>
    </source>
</evidence>
<dbReference type="GO" id="GO:0005524">
    <property type="term" value="F:ATP binding"/>
    <property type="evidence" value="ECO:0007669"/>
    <property type="project" value="UniProtKB-KW"/>
</dbReference>
<keyword evidence="15 18" id="KW-0324">Glycolysis</keyword>
<dbReference type="AlphaFoldDB" id="A0A2V3W1E9"/>
<dbReference type="InterPro" id="IPR036637">
    <property type="entry name" value="Phosphohistidine_dom_sf"/>
</dbReference>
<gene>
    <name evidence="22" type="ORF">DES38_1145</name>
</gene>
<accession>A0A2V3W1E9</accession>
<dbReference type="OrthoDB" id="9812123at2"/>
<evidence type="ECO:0000256" key="3">
    <source>
        <dbReference type="ARBA" id="ARBA00004997"/>
    </source>
</evidence>
<keyword evidence="8 18" id="KW-0808">Transferase</keyword>
<evidence type="ECO:0000256" key="7">
    <source>
        <dbReference type="ARBA" id="ARBA00018587"/>
    </source>
</evidence>
<dbReference type="SUPFAM" id="SSF52935">
    <property type="entry name" value="PK C-terminal domain-like"/>
    <property type="match status" value="1"/>
</dbReference>
<dbReference type="NCBIfam" id="TIGR01064">
    <property type="entry name" value="pyruv_kin"/>
    <property type="match status" value="1"/>
</dbReference>
<evidence type="ECO:0000256" key="17">
    <source>
        <dbReference type="NCBIfam" id="TIGR01064"/>
    </source>
</evidence>
<dbReference type="Gene3D" id="3.50.30.10">
    <property type="entry name" value="Phosphohistidine domain"/>
    <property type="match status" value="1"/>
</dbReference>
<keyword evidence="14" id="KW-0630">Potassium</keyword>
<dbReference type="EMBL" id="QJJR01000014">
    <property type="protein sequence ID" value="PXW88143.1"/>
    <property type="molecule type" value="Genomic_DNA"/>
</dbReference>
<keyword evidence="12" id="KW-0067">ATP-binding</keyword>
<keyword evidence="11 18" id="KW-0418">Kinase</keyword>
<dbReference type="RefSeq" id="WP_110251959.1">
    <property type="nucleotide sequence ID" value="NZ_QJJR01000014.1"/>
</dbReference>
<keyword evidence="9" id="KW-0479">Metal-binding</keyword>
<dbReference type="InterPro" id="IPR011037">
    <property type="entry name" value="Pyrv_Knase-like_insert_dom_sf"/>
</dbReference>
<evidence type="ECO:0000256" key="15">
    <source>
        <dbReference type="ARBA" id="ARBA00023152"/>
    </source>
</evidence>
<sequence>MRRTKIVCTIGPASESPEKLEQLIEAGMNVARLNFSHGDFEEHGNRIKTIRAAAEKLGKTVAILLDTKGPEIRTGTMKDGQVDIVKGQFINISMDETVLGTTDKFAVTYPQLIEDVHVGSKILLDDGLIELEVVEMLNEAKELKTKALNSGVLKNKKGVNVPNVSVNLPGMTDKDAKDILFGVEQGVDFVAASFIRRAADVLSIREHLDNNGGKDIQIIPKIENQEGVDNLDAILQVADGLMVARGDLGVEIPPEDVPVVQKDMIKKCNRAAKPVITATQMLDSMQRNPRPTRAEASDVANAILDGTDAIMLSGETAAGDYPVESVQTMHRIALKTESVLDHKEILDNRSKISEMTMTDAISQSVNHTAMNLDVDAILTPTVSGATARMISKYRPKAPIIAITFDEKVSRRLSLSWGVRAITGELAYTTDEVLDLAIERGLATNCFNRGDRVIITAGVPVGERGTTNMMKVHIIGDVLTSGQGVGKGSTIGRTVFAKNAEEANAKVKGGDILITIGTDKDMMPALEKVSGIITVEGGLTSHAAVVGLDLGVPVIVGVDNAMEVIEEGKEITIDAKKGDIYAGRASIL</sequence>
<dbReference type="FunFam" id="3.20.20.60:FF:000001">
    <property type="entry name" value="Pyruvate kinase"/>
    <property type="match status" value="1"/>
</dbReference>
<evidence type="ECO:0000259" key="20">
    <source>
        <dbReference type="Pfam" id="PF00391"/>
    </source>
</evidence>
<dbReference type="NCBIfam" id="NF004491">
    <property type="entry name" value="PRK05826.1"/>
    <property type="match status" value="1"/>
</dbReference>
<evidence type="ECO:0000256" key="5">
    <source>
        <dbReference type="ARBA" id="ARBA00008663"/>
    </source>
</evidence>
<comment type="cofactor">
    <cofactor evidence="1">
        <name>Mg(2+)</name>
        <dbReference type="ChEBI" id="CHEBI:18420"/>
    </cofactor>
</comment>
<dbReference type="GO" id="GO:0030955">
    <property type="term" value="F:potassium ion binding"/>
    <property type="evidence" value="ECO:0007669"/>
    <property type="project" value="UniProtKB-UniRule"/>
</dbReference>
<dbReference type="PANTHER" id="PTHR11817">
    <property type="entry name" value="PYRUVATE KINASE"/>
    <property type="match status" value="1"/>
</dbReference>
<keyword evidence="16 22" id="KW-0670">Pyruvate</keyword>
<evidence type="ECO:0000313" key="22">
    <source>
        <dbReference type="EMBL" id="PXW88143.1"/>
    </source>
</evidence>
<evidence type="ECO:0000256" key="6">
    <source>
        <dbReference type="ARBA" id="ARBA00012142"/>
    </source>
</evidence>
<dbReference type="InterPro" id="IPR015813">
    <property type="entry name" value="Pyrv/PenolPyrv_kinase-like_dom"/>
</dbReference>
<proteinExistence type="inferred from homology"/>
<keyword evidence="23" id="KW-1185">Reference proteome</keyword>
<evidence type="ECO:0000313" key="23">
    <source>
        <dbReference type="Proteomes" id="UP000247922"/>
    </source>
</evidence>
<dbReference type="Proteomes" id="UP000247922">
    <property type="component" value="Unassembled WGS sequence"/>
</dbReference>
<evidence type="ECO:0000256" key="18">
    <source>
        <dbReference type="RuleBase" id="RU000504"/>
    </source>
</evidence>
<dbReference type="EC" id="2.7.1.40" evidence="6 17"/>
<name>A0A2V3W1E9_9BACI</name>
<dbReference type="SUPFAM" id="SSF52009">
    <property type="entry name" value="Phosphohistidine domain"/>
    <property type="match status" value="1"/>
</dbReference>
<evidence type="ECO:0000259" key="21">
    <source>
        <dbReference type="Pfam" id="PF02887"/>
    </source>
</evidence>
<evidence type="ECO:0000256" key="8">
    <source>
        <dbReference type="ARBA" id="ARBA00022679"/>
    </source>
</evidence>
<dbReference type="InterPro" id="IPR001697">
    <property type="entry name" value="Pyr_Knase"/>
</dbReference>
<feature type="domain" description="Pyruvate kinase barrel" evidence="19">
    <location>
        <begin position="1"/>
        <end position="326"/>
    </location>
</feature>
<dbReference type="Gene3D" id="2.40.33.10">
    <property type="entry name" value="PK beta-barrel domain-like"/>
    <property type="match status" value="1"/>
</dbReference>
<dbReference type="Pfam" id="PF02887">
    <property type="entry name" value="PK_C"/>
    <property type="match status" value="1"/>
</dbReference>
<dbReference type="InterPro" id="IPR008279">
    <property type="entry name" value="PEP-util_enz_mobile_dom"/>
</dbReference>
<evidence type="ECO:0000259" key="19">
    <source>
        <dbReference type="Pfam" id="PF00224"/>
    </source>
</evidence>
<comment type="pathway">
    <text evidence="3 18">Carbohydrate degradation; glycolysis; pyruvate from D-glyceraldehyde 3-phosphate: step 5/5.</text>
</comment>